<gene>
    <name evidence="2" type="ORF">JFN93_22030</name>
</gene>
<dbReference type="EMBL" id="JAEMHM010000023">
    <property type="protein sequence ID" value="MBJ6727401.1"/>
    <property type="molecule type" value="Genomic_DNA"/>
</dbReference>
<proteinExistence type="predicted"/>
<dbReference type="InterPro" id="IPR029060">
    <property type="entry name" value="PIN-like_dom_sf"/>
</dbReference>
<name>A0A8J7SAP1_9BACT</name>
<sequence>MKPVLVVDASVSVKWFLSAPPGEASAAAALALLEAYSEDRFSLYQPPVWRSEVLGVLCRLAPLSASRYAQGLLSFDYRLADADAVYLKAIELSIQLDHHLFDTIYHAAALLHPQATFVTADEKYRAKGERLGRILPLVSWKDALW</sequence>
<organism evidence="2 3">
    <name type="scientific">Geomesophilobacter sediminis</name>
    <dbReference type="NCBI Taxonomy" id="2798584"/>
    <lineage>
        <taxon>Bacteria</taxon>
        <taxon>Pseudomonadati</taxon>
        <taxon>Thermodesulfobacteriota</taxon>
        <taxon>Desulfuromonadia</taxon>
        <taxon>Geobacterales</taxon>
        <taxon>Geobacteraceae</taxon>
        <taxon>Geomesophilobacter</taxon>
    </lineage>
</organism>
<dbReference type="CDD" id="cd09873">
    <property type="entry name" value="PIN_Pae0151-like"/>
    <property type="match status" value="1"/>
</dbReference>
<dbReference type="InterPro" id="IPR002716">
    <property type="entry name" value="PIN_dom"/>
</dbReference>
<protein>
    <submittedName>
        <fullName evidence="2">Type II toxin-antitoxin system VapC family toxin</fullName>
    </submittedName>
</protein>
<reference evidence="2" key="1">
    <citation type="submission" date="2020-12" db="EMBL/GenBank/DDBJ databases">
        <title>Geomonas sp. Red875, isolated from river sediment.</title>
        <authorList>
            <person name="Xu Z."/>
            <person name="Zhang Z."/>
            <person name="Masuda Y."/>
            <person name="Itoh H."/>
            <person name="Senoo K."/>
        </authorList>
    </citation>
    <scope>NUCLEOTIDE SEQUENCE</scope>
    <source>
        <strain evidence="2">Red875</strain>
    </source>
</reference>
<dbReference type="AlphaFoldDB" id="A0A8J7SAP1"/>
<dbReference type="Gene3D" id="3.40.50.1010">
    <property type="entry name" value="5'-nuclease"/>
    <property type="match status" value="1"/>
</dbReference>
<keyword evidence="3" id="KW-1185">Reference proteome</keyword>
<feature type="domain" description="PIN" evidence="1">
    <location>
        <begin position="6"/>
        <end position="127"/>
    </location>
</feature>
<evidence type="ECO:0000313" key="2">
    <source>
        <dbReference type="EMBL" id="MBJ6727401.1"/>
    </source>
</evidence>
<dbReference type="RefSeq" id="WP_199386464.1">
    <property type="nucleotide sequence ID" value="NZ_JAEMHM010000023.1"/>
</dbReference>
<comment type="caution">
    <text evidence="2">The sequence shown here is derived from an EMBL/GenBank/DDBJ whole genome shotgun (WGS) entry which is preliminary data.</text>
</comment>
<dbReference type="SUPFAM" id="SSF88723">
    <property type="entry name" value="PIN domain-like"/>
    <property type="match status" value="1"/>
</dbReference>
<dbReference type="Proteomes" id="UP000636888">
    <property type="component" value="Unassembled WGS sequence"/>
</dbReference>
<dbReference type="Pfam" id="PF01850">
    <property type="entry name" value="PIN"/>
    <property type="match status" value="1"/>
</dbReference>
<accession>A0A8J7SAP1</accession>
<evidence type="ECO:0000259" key="1">
    <source>
        <dbReference type="Pfam" id="PF01850"/>
    </source>
</evidence>
<dbReference type="InterPro" id="IPR044153">
    <property type="entry name" value="PIN_Pae0151-like"/>
</dbReference>
<evidence type="ECO:0000313" key="3">
    <source>
        <dbReference type="Proteomes" id="UP000636888"/>
    </source>
</evidence>